<protein>
    <submittedName>
        <fullName evidence="1">Uncharacterized protein</fullName>
    </submittedName>
</protein>
<keyword evidence="2" id="KW-1185">Reference proteome</keyword>
<proteinExistence type="predicted"/>
<evidence type="ECO:0000313" key="1">
    <source>
        <dbReference type="EMBL" id="CAH1419718.1"/>
    </source>
</evidence>
<comment type="caution">
    <text evidence="1">The sequence shown here is derived from an EMBL/GenBank/DDBJ whole genome shotgun (WGS) entry which is preliminary data.</text>
</comment>
<organism evidence="1 2">
    <name type="scientific">Lactuca virosa</name>
    <dbReference type="NCBI Taxonomy" id="75947"/>
    <lineage>
        <taxon>Eukaryota</taxon>
        <taxon>Viridiplantae</taxon>
        <taxon>Streptophyta</taxon>
        <taxon>Embryophyta</taxon>
        <taxon>Tracheophyta</taxon>
        <taxon>Spermatophyta</taxon>
        <taxon>Magnoliopsida</taxon>
        <taxon>eudicotyledons</taxon>
        <taxon>Gunneridae</taxon>
        <taxon>Pentapetalae</taxon>
        <taxon>asterids</taxon>
        <taxon>campanulids</taxon>
        <taxon>Asterales</taxon>
        <taxon>Asteraceae</taxon>
        <taxon>Cichorioideae</taxon>
        <taxon>Cichorieae</taxon>
        <taxon>Lactucinae</taxon>
        <taxon>Lactuca</taxon>
    </lineage>
</organism>
<gene>
    <name evidence="1" type="ORF">LVIROSA_LOCUS7228</name>
</gene>
<dbReference type="PANTHER" id="PTHR37900:SF5">
    <property type="entry name" value="OS02G0159250 PROTEIN"/>
    <property type="match status" value="1"/>
</dbReference>
<accession>A0AAU9M522</accession>
<name>A0AAU9M522_9ASTR</name>
<dbReference type="AlphaFoldDB" id="A0AAU9M522"/>
<reference evidence="1 2" key="1">
    <citation type="submission" date="2022-01" db="EMBL/GenBank/DDBJ databases">
        <authorList>
            <person name="Xiong W."/>
            <person name="Schranz E."/>
        </authorList>
    </citation>
    <scope>NUCLEOTIDE SEQUENCE [LARGE SCALE GENOMIC DNA]</scope>
</reference>
<sequence>MIYTISPLNSSTIIRLLFRSTLKIDTMCLRPLLFGSLSRQVKAMAVHPAATITTILHYSRLLPRDLTFDLERHRFIRHELIDDHTFLFNFIVNILSCFW</sequence>
<dbReference type="Proteomes" id="UP001157418">
    <property type="component" value="Unassembled WGS sequence"/>
</dbReference>
<evidence type="ECO:0000313" key="2">
    <source>
        <dbReference type="Proteomes" id="UP001157418"/>
    </source>
</evidence>
<dbReference type="PANTHER" id="PTHR37900">
    <property type="match status" value="1"/>
</dbReference>
<dbReference type="EMBL" id="CAKMRJ010000500">
    <property type="protein sequence ID" value="CAH1419718.1"/>
    <property type="molecule type" value="Genomic_DNA"/>
</dbReference>